<feature type="transmembrane region" description="Helical" evidence="1">
    <location>
        <begin position="141"/>
        <end position="159"/>
    </location>
</feature>
<dbReference type="Proteomes" id="UP000161385">
    <property type="component" value="Segment"/>
</dbReference>
<dbReference type="OrthoDB" id="28429at10239"/>
<dbReference type="RefSeq" id="YP_009174163.1">
    <property type="nucleotide sequence ID" value="NC_028105.1"/>
</dbReference>
<keyword evidence="1" id="KW-0472">Membrane</keyword>
<evidence type="ECO:0000313" key="2">
    <source>
        <dbReference type="EMBL" id="ALE30406.1"/>
    </source>
</evidence>
<proteinExistence type="predicted"/>
<name>A0A0M3TH13_9ADEN</name>
<evidence type="ECO:0000313" key="3">
    <source>
        <dbReference type="Proteomes" id="UP000161385"/>
    </source>
</evidence>
<reference evidence="2 3" key="1">
    <citation type="journal article" date="2015" name="Arch. Virol.">
        <title>Taxonomy proposal for Old World monkey adenoviruses: characterisation of several non-human, non-ape primate adenovirus lineages.</title>
        <authorList>
            <person name="Panto L."/>
            <person name="Podgorski I.I."/>
            <person name="Janoska M."/>
            <person name="Marko O."/>
            <person name="Harrach B."/>
        </authorList>
    </citation>
    <scope>NUCLEOTIDE SEQUENCE [LARGE SCALE GENOMIC DNA]</scope>
    <source>
        <strain evidence="2">C-8</strain>
    </source>
</reference>
<dbReference type="KEGG" id="vg:26100683"/>
<evidence type="ECO:0000256" key="1">
    <source>
        <dbReference type="SAM" id="Phobius"/>
    </source>
</evidence>
<sequence>MKICAAICVLSIISIAAARTLISSPVKGREIVYYTNSTALIQLVCACPNELILWHANGSLCKAFLNNQLFELRNPLCENCTAHSLILTPPFVTGPYTCIGSGVNDSCVKRWFIQAAPAPTVAETTLLATTSSSNYTSPNRFWLPYLGLVPVAVFALTLFI</sequence>
<protein>
    <submittedName>
        <fullName evidence="2">CR1-alpha</fullName>
    </submittedName>
</protein>
<keyword evidence="1" id="KW-0812">Transmembrane</keyword>
<keyword evidence="1" id="KW-1133">Transmembrane helix</keyword>
<dbReference type="GeneID" id="26100683"/>
<keyword evidence="3" id="KW-1185">Reference proteome</keyword>
<dbReference type="EMBL" id="KP329564">
    <property type="protein sequence ID" value="ALE30406.1"/>
    <property type="molecule type" value="Genomic_DNA"/>
</dbReference>
<accession>A0A0M3TH13</accession>
<dbReference type="InterPro" id="IPR026472">
    <property type="entry name" value="E3_CR1-alpha-1"/>
</dbReference>
<dbReference type="NCBIfam" id="TIGR04241">
    <property type="entry name" value="adenoE3CR1rpt"/>
    <property type="match status" value="1"/>
</dbReference>
<organism evidence="2 3">
    <name type="scientific">Simian adenovirus 16</name>
    <dbReference type="NCBI Taxonomy" id="1715778"/>
    <lineage>
        <taxon>Viruses</taxon>
        <taxon>Varidnaviria</taxon>
        <taxon>Bamfordvirae</taxon>
        <taxon>Preplasmiviricota</taxon>
        <taxon>Polisuviricotina</taxon>
        <taxon>Pharingeaviricetes</taxon>
        <taxon>Rowavirales</taxon>
        <taxon>Adenoviridae</taxon>
        <taxon>Mastadenovirus</taxon>
        <taxon>Mastadenovirus alienum</taxon>
        <taxon>Simian mastadenovirus E</taxon>
    </lineage>
</organism>